<sequence>MGPYLAIIRRQTNNKRIRIRQIPHARVTSSSDVIRVRYTNQTQIDSKPDFLEVPLD</sequence>
<keyword evidence="2" id="KW-1185">Reference proteome</keyword>
<dbReference type="EMBL" id="CCYD01003101">
    <property type="protein sequence ID" value="CEG49908.1"/>
    <property type="molecule type" value="Genomic_DNA"/>
</dbReference>
<dbReference type="AlphaFoldDB" id="A0A0P1B7Q7"/>
<evidence type="ECO:0000313" key="1">
    <source>
        <dbReference type="EMBL" id="CEG49908.1"/>
    </source>
</evidence>
<protein>
    <submittedName>
        <fullName evidence="1">Uncharacterized protein</fullName>
    </submittedName>
</protein>
<name>A0A0P1B7Q7_PLAHL</name>
<reference evidence="2" key="1">
    <citation type="submission" date="2014-09" db="EMBL/GenBank/DDBJ databases">
        <authorList>
            <person name="Sharma Rahul"/>
            <person name="Thines Marco"/>
        </authorList>
    </citation>
    <scope>NUCLEOTIDE SEQUENCE [LARGE SCALE GENOMIC DNA]</scope>
</reference>
<evidence type="ECO:0000313" key="2">
    <source>
        <dbReference type="Proteomes" id="UP000054928"/>
    </source>
</evidence>
<accession>A0A0P1B7Q7</accession>
<dbReference type="GeneID" id="36402699"/>
<dbReference type="RefSeq" id="XP_024586277.1">
    <property type="nucleotide sequence ID" value="XM_024721149.1"/>
</dbReference>
<organism evidence="1 2">
    <name type="scientific">Plasmopara halstedii</name>
    <name type="common">Downy mildew of sunflower</name>
    <dbReference type="NCBI Taxonomy" id="4781"/>
    <lineage>
        <taxon>Eukaryota</taxon>
        <taxon>Sar</taxon>
        <taxon>Stramenopiles</taxon>
        <taxon>Oomycota</taxon>
        <taxon>Peronosporomycetes</taxon>
        <taxon>Peronosporales</taxon>
        <taxon>Peronosporaceae</taxon>
        <taxon>Plasmopara</taxon>
    </lineage>
</organism>
<proteinExistence type="predicted"/>
<dbReference type="Proteomes" id="UP000054928">
    <property type="component" value="Unassembled WGS sequence"/>
</dbReference>